<sequence length="129" mass="14889">MPEEEETTEEGLAARLKKMSGKEKVAYWCNQLLKKYKREQKDSLRVCFTTIRTYCLNAKEHPLEEKYLKIRKENNAFKTRVLPFEGALSLLEVCGFKDNGGEFLIIEGQPDGFVLGQALKFIDVILQQL</sequence>
<dbReference type="InterPro" id="IPR018997">
    <property type="entry name" value="PUB_domain"/>
</dbReference>
<dbReference type="SUPFAM" id="SSF143503">
    <property type="entry name" value="PUG domain-like"/>
    <property type="match status" value="1"/>
</dbReference>
<dbReference type="InterPro" id="IPR036339">
    <property type="entry name" value="PUB-like_dom_sf"/>
</dbReference>
<dbReference type="EMBL" id="MIGC01005621">
    <property type="protein sequence ID" value="PHJ16741.1"/>
    <property type="molecule type" value="Genomic_DNA"/>
</dbReference>
<dbReference type="Pfam" id="PF09409">
    <property type="entry name" value="PUB"/>
    <property type="match status" value="1"/>
</dbReference>
<dbReference type="AlphaFoldDB" id="A0A2C6JHD8"/>
<dbReference type="GeneID" id="94432767"/>
<evidence type="ECO:0000313" key="2">
    <source>
        <dbReference type="EMBL" id="PHJ16741.1"/>
    </source>
</evidence>
<evidence type="ECO:0000259" key="1">
    <source>
        <dbReference type="Pfam" id="PF09409"/>
    </source>
</evidence>
<dbReference type="RefSeq" id="XP_067918466.1">
    <property type="nucleotide sequence ID" value="XM_068069556.1"/>
</dbReference>
<reference evidence="2 3" key="1">
    <citation type="journal article" date="2017" name="Int. J. Parasitol.">
        <title>The genome of the protozoan parasite Cystoisospora suis and a reverse vaccinology approach to identify vaccine candidates.</title>
        <authorList>
            <person name="Palmieri N."/>
            <person name="Shrestha A."/>
            <person name="Ruttkowski B."/>
            <person name="Beck T."/>
            <person name="Vogl C."/>
            <person name="Tomley F."/>
            <person name="Blake D.P."/>
            <person name="Joachim A."/>
        </authorList>
    </citation>
    <scope>NUCLEOTIDE SEQUENCE [LARGE SCALE GENOMIC DNA]</scope>
    <source>
        <strain evidence="2 3">Wien I</strain>
    </source>
</reference>
<dbReference type="Gene3D" id="1.20.58.2190">
    <property type="match status" value="1"/>
</dbReference>
<feature type="domain" description="PUB" evidence="1">
    <location>
        <begin position="42"/>
        <end position="108"/>
    </location>
</feature>
<evidence type="ECO:0000313" key="3">
    <source>
        <dbReference type="Proteomes" id="UP000221165"/>
    </source>
</evidence>
<dbReference type="Proteomes" id="UP000221165">
    <property type="component" value="Unassembled WGS sequence"/>
</dbReference>
<name>A0A2C6JHD8_9APIC</name>
<organism evidence="2 3">
    <name type="scientific">Cystoisospora suis</name>
    <dbReference type="NCBI Taxonomy" id="483139"/>
    <lineage>
        <taxon>Eukaryota</taxon>
        <taxon>Sar</taxon>
        <taxon>Alveolata</taxon>
        <taxon>Apicomplexa</taxon>
        <taxon>Conoidasida</taxon>
        <taxon>Coccidia</taxon>
        <taxon>Eucoccidiorida</taxon>
        <taxon>Eimeriorina</taxon>
        <taxon>Sarcocystidae</taxon>
        <taxon>Cystoisospora</taxon>
    </lineage>
</organism>
<dbReference type="OrthoDB" id="336240at2759"/>
<dbReference type="VEuPathDB" id="ToxoDB:CSUI_009440"/>
<keyword evidence="3" id="KW-1185">Reference proteome</keyword>
<dbReference type="PANTHER" id="PTHR46713:SF1">
    <property type="entry name" value="F13M7.16 PROTEIN"/>
    <property type="match status" value="1"/>
</dbReference>
<dbReference type="PANTHER" id="PTHR46713">
    <property type="entry name" value="F13M7.16 PROTEIN"/>
    <property type="match status" value="1"/>
</dbReference>
<comment type="caution">
    <text evidence="2">The sequence shown here is derived from an EMBL/GenBank/DDBJ whole genome shotgun (WGS) entry which is preliminary data.</text>
</comment>
<accession>A0A2C6JHD8</accession>
<dbReference type="CDD" id="cd10462">
    <property type="entry name" value="PUB_UBA"/>
    <property type="match status" value="1"/>
</dbReference>
<gene>
    <name evidence="2" type="ORF">CSUI_009440</name>
</gene>
<protein>
    <submittedName>
        <fullName evidence="2">Uba ts-n domain-containing</fullName>
    </submittedName>
</protein>
<proteinExistence type="predicted"/>
<dbReference type="SMART" id="SM00580">
    <property type="entry name" value="PUG"/>
    <property type="match status" value="1"/>
</dbReference>